<evidence type="ECO:0000313" key="2">
    <source>
        <dbReference type="Proteomes" id="UP000789860"/>
    </source>
</evidence>
<name>A0ACA9MS82_9GLOM</name>
<proteinExistence type="predicted"/>
<sequence>MFVLNQVIDEREEILYEFFERNLKQLQYYEDAFKNNKHEDESSIVKAIKLHIKEKYIPNYNKQYYQYNFIKNNINVRKLTKYLKIFKETNNSDFRKSLFEFVEKLNFFLYEDYLNYTICSKF</sequence>
<keyword evidence="2" id="KW-1185">Reference proteome</keyword>
<dbReference type="Proteomes" id="UP000789860">
    <property type="component" value="Unassembled WGS sequence"/>
</dbReference>
<organism evidence="1 2">
    <name type="scientific">Scutellospora calospora</name>
    <dbReference type="NCBI Taxonomy" id="85575"/>
    <lineage>
        <taxon>Eukaryota</taxon>
        <taxon>Fungi</taxon>
        <taxon>Fungi incertae sedis</taxon>
        <taxon>Mucoromycota</taxon>
        <taxon>Glomeromycotina</taxon>
        <taxon>Glomeromycetes</taxon>
        <taxon>Diversisporales</taxon>
        <taxon>Gigasporaceae</taxon>
        <taxon>Scutellospora</taxon>
    </lineage>
</organism>
<reference evidence="1" key="1">
    <citation type="submission" date="2021-06" db="EMBL/GenBank/DDBJ databases">
        <authorList>
            <person name="Kallberg Y."/>
            <person name="Tangrot J."/>
            <person name="Rosling A."/>
        </authorList>
    </citation>
    <scope>NUCLEOTIDE SEQUENCE</scope>
    <source>
        <strain evidence="1">AU212A</strain>
    </source>
</reference>
<comment type="caution">
    <text evidence="1">The sequence shown here is derived from an EMBL/GenBank/DDBJ whole genome shotgun (WGS) entry which is preliminary data.</text>
</comment>
<evidence type="ECO:0000313" key="1">
    <source>
        <dbReference type="EMBL" id="CAG8603760.1"/>
    </source>
</evidence>
<protein>
    <submittedName>
        <fullName evidence="1">210_t:CDS:1</fullName>
    </submittedName>
</protein>
<accession>A0ACA9MS82</accession>
<gene>
    <name evidence="1" type="ORF">SCALOS_LOCUS7018</name>
</gene>
<dbReference type="EMBL" id="CAJVPM010014847">
    <property type="protein sequence ID" value="CAG8603760.1"/>
    <property type="molecule type" value="Genomic_DNA"/>
</dbReference>